<dbReference type="InterPro" id="IPR015590">
    <property type="entry name" value="Aldehyde_DH_dom"/>
</dbReference>
<dbReference type="FunFam" id="3.40.309.10:FF:000003">
    <property type="entry name" value="Aldehyde dehydrogenase"/>
    <property type="match status" value="1"/>
</dbReference>
<protein>
    <recommendedName>
        <fullName evidence="4">Aldehyde dehydrogenase</fullName>
    </recommendedName>
</protein>
<gene>
    <name evidence="9" type="primary">ALDH3B2_2</name>
    <name evidence="9" type="ORF">EC973_007456</name>
</gene>
<evidence type="ECO:0000256" key="4">
    <source>
        <dbReference type="PIRNR" id="PIRNR036492"/>
    </source>
</evidence>
<dbReference type="Gene3D" id="3.40.605.10">
    <property type="entry name" value="Aldehyde Dehydrogenase, Chain A, domain 1"/>
    <property type="match status" value="1"/>
</dbReference>
<evidence type="ECO:0000256" key="6">
    <source>
        <dbReference type="PROSITE-ProRule" id="PRU10007"/>
    </source>
</evidence>
<dbReference type="Proteomes" id="UP000605846">
    <property type="component" value="Unassembled WGS sequence"/>
</dbReference>
<dbReference type="SUPFAM" id="SSF53720">
    <property type="entry name" value="ALDH-like"/>
    <property type="match status" value="1"/>
</dbReference>
<accession>A0A8H7BUZ5</accession>
<dbReference type="InterPro" id="IPR016161">
    <property type="entry name" value="Ald_DH/histidinol_DH"/>
</dbReference>
<keyword evidence="10" id="KW-1185">Reference proteome</keyword>
<dbReference type="InterPro" id="IPR016160">
    <property type="entry name" value="Ald_DH_CS_CYS"/>
</dbReference>
<dbReference type="InterPro" id="IPR016163">
    <property type="entry name" value="Ald_DH_C"/>
</dbReference>
<reference evidence="9" key="1">
    <citation type="submission" date="2020-01" db="EMBL/GenBank/DDBJ databases">
        <title>Genome Sequencing of Three Apophysomyces-Like Fungal Strains Confirms a Novel Fungal Genus in the Mucoromycota with divergent Burkholderia-like Endosymbiotic Bacteria.</title>
        <authorList>
            <person name="Stajich J.E."/>
            <person name="Macias A.M."/>
            <person name="Carter-House D."/>
            <person name="Lovett B."/>
            <person name="Kasson L.R."/>
            <person name="Berry K."/>
            <person name="Grigoriev I."/>
            <person name="Chang Y."/>
            <person name="Spatafora J."/>
            <person name="Kasson M.T."/>
        </authorList>
    </citation>
    <scope>NUCLEOTIDE SEQUENCE</scope>
    <source>
        <strain evidence="9">NRRL A-21654</strain>
    </source>
</reference>
<dbReference type="OrthoDB" id="440325at2759"/>
<dbReference type="InterPro" id="IPR012394">
    <property type="entry name" value="Aldehyde_DH_NAD(P)"/>
</dbReference>
<evidence type="ECO:0000313" key="9">
    <source>
        <dbReference type="EMBL" id="KAF7727478.1"/>
    </source>
</evidence>
<evidence type="ECO:0000256" key="3">
    <source>
        <dbReference type="ARBA" id="ARBA00023027"/>
    </source>
</evidence>
<keyword evidence="2 4" id="KW-0560">Oxidoreductase</keyword>
<keyword evidence="3" id="KW-0520">NAD</keyword>
<feature type="domain" description="Aldehyde dehydrogenase" evidence="8">
    <location>
        <begin position="15"/>
        <end position="436"/>
    </location>
</feature>
<dbReference type="PROSITE" id="PS00687">
    <property type="entry name" value="ALDEHYDE_DEHYDR_GLU"/>
    <property type="match status" value="1"/>
</dbReference>
<comment type="caution">
    <text evidence="9">The sequence shown here is derived from an EMBL/GenBank/DDBJ whole genome shotgun (WGS) entry which is preliminary data.</text>
</comment>
<evidence type="ECO:0000313" key="10">
    <source>
        <dbReference type="Proteomes" id="UP000605846"/>
    </source>
</evidence>
<evidence type="ECO:0000256" key="1">
    <source>
        <dbReference type="ARBA" id="ARBA00009986"/>
    </source>
</evidence>
<evidence type="ECO:0000256" key="2">
    <source>
        <dbReference type="ARBA" id="ARBA00023002"/>
    </source>
</evidence>
<feature type="active site" evidence="5">
    <location>
        <position position="253"/>
    </location>
</feature>
<dbReference type="EMBL" id="JABAYA010000055">
    <property type="protein sequence ID" value="KAF7727478.1"/>
    <property type="molecule type" value="Genomic_DNA"/>
</dbReference>
<feature type="active site" evidence="5 6">
    <location>
        <position position="219"/>
    </location>
</feature>
<evidence type="ECO:0000256" key="7">
    <source>
        <dbReference type="RuleBase" id="RU003345"/>
    </source>
</evidence>
<dbReference type="GO" id="GO:0004029">
    <property type="term" value="F:aldehyde dehydrogenase (NAD+) activity"/>
    <property type="evidence" value="ECO:0007669"/>
    <property type="project" value="TreeGrafter"/>
</dbReference>
<proteinExistence type="inferred from homology"/>
<dbReference type="PROSITE" id="PS00070">
    <property type="entry name" value="ALDEHYDE_DEHYDR_CYS"/>
    <property type="match status" value="1"/>
</dbReference>
<dbReference type="GO" id="GO:0006081">
    <property type="term" value="P:aldehyde metabolic process"/>
    <property type="evidence" value="ECO:0007669"/>
    <property type="project" value="InterPro"/>
</dbReference>
<sequence>MTNLAYTPKGSIPTIVAKLRENFKSGITKDVAFRKEQLKNLLCCIEENAAEFQEAVHRDLRKHKMEISIGELSPVVDEVQYMIKNVDRLAKPTYPTKRFKINSLDKTYVRKEPKGVVLVIGAWNYPVNLLLLPAVGAIAAGNCVILKPSEVSAHTAAAMARLLPKYLDERAYAVINGGVEETTALLDQQLDHIFYTGNGTVGKIIMTAAAKHLTPVTLELGGKSPAVVAPDADLEITANRLAFGKFFNNGQTCVAPDYVLIEKHRVEPLVTAFKRTIEDFYGEDAQKSDSYGRIINTRQFDRLKALLDSCDPASVVVGGKTDRDDLFFSPTVVAPVERDANLMQEEIFGPILPIVGIEDMDDAIDVINSRDHPLAMYIFSSNAKTYNKILDNTNSGGALVNDTLMHLQEMSLPFGGVGGSGMGSYHGDRSFEVFIHERSTMVKSAGLENVIAARYPPYTEDKLTVLSLLVLGLPRSLGAKIKAVFSAIAASRNVLFSKSKTQ</sequence>
<comment type="similarity">
    <text evidence="1 4 7">Belongs to the aldehyde dehydrogenase family.</text>
</comment>
<dbReference type="PANTHER" id="PTHR43570:SF16">
    <property type="entry name" value="ALDEHYDE DEHYDROGENASE TYPE III, ISOFORM Q"/>
    <property type="match status" value="1"/>
</dbReference>
<dbReference type="InterPro" id="IPR016162">
    <property type="entry name" value="Ald_DH_N"/>
</dbReference>
<evidence type="ECO:0000259" key="8">
    <source>
        <dbReference type="Pfam" id="PF00171"/>
    </source>
</evidence>
<dbReference type="GO" id="GO:0005737">
    <property type="term" value="C:cytoplasm"/>
    <property type="evidence" value="ECO:0007669"/>
    <property type="project" value="TreeGrafter"/>
</dbReference>
<organism evidence="9 10">
    <name type="scientific">Apophysomyces ossiformis</name>
    <dbReference type="NCBI Taxonomy" id="679940"/>
    <lineage>
        <taxon>Eukaryota</taxon>
        <taxon>Fungi</taxon>
        <taxon>Fungi incertae sedis</taxon>
        <taxon>Mucoromycota</taxon>
        <taxon>Mucoromycotina</taxon>
        <taxon>Mucoromycetes</taxon>
        <taxon>Mucorales</taxon>
        <taxon>Mucorineae</taxon>
        <taxon>Mucoraceae</taxon>
        <taxon>Apophysomyces</taxon>
    </lineage>
</organism>
<dbReference type="InterPro" id="IPR029510">
    <property type="entry name" value="Ald_DH_CS_GLU"/>
</dbReference>
<dbReference type="AlphaFoldDB" id="A0A8H7BUZ5"/>
<dbReference type="Gene3D" id="3.40.309.10">
    <property type="entry name" value="Aldehyde Dehydrogenase, Chain A, domain 2"/>
    <property type="match status" value="1"/>
</dbReference>
<evidence type="ECO:0000256" key="5">
    <source>
        <dbReference type="PIRSR" id="PIRSR036492-1"/>
    </source>
</evidence>
<dbReference type="PANTHER" id="PTHR43570">
    <property type="entry name" value="ALDEHYDE DEHYDROGENASE"/>
    <property type="match status" value="1"/>
</dbReference>
<dbReference type="Pfam" id="PF00171">
    <property type="entry name" value="Aldedh"/>
    <property type="match status" value="1"/>
</dbReference>
<name>A0A8H7BUZ5_9FUNG</name>
<dbReference type="FunFam" id="3.40.605.10:FF:000004">
    <property type="entry name" value="Aldehyde dehydrogenase"/>
    <property type="match status" value="1"/>
</dbReference>
<dbReference type="PIRSF" id="PIRSF036492">
    <property type="entry name" value="ALDH"/>
    <property type="match status" value="1"/>
</dbReference>